<proteinExistence type="predicted"/>
<protein>
    <submittedName>
        <fullName evidence="1">Uncharacterized protein</fullName>
    </submittedName>
</protein>
<gene>
    <name evidence="1" type="ORF">ALO_04878</name>
</gene>
<evidence type="ECO:0000313" key="2">
    <source>
        <dbReference type="Proteomes" id="UP000003240"/>
    </source>
</evidence>
<sequence>MKKAHLRCLEMQSVSLTIPWHLNLFERSRKLDEYRV</sequence>
<evidence type="ECO:0000313" key="1">
    <source>
        <dbReference type="EMBL" id="EGO65055.1"/>
    </source>
</evidence>
<dbReference type="Proteomes" id="UP000003240">
    <property type="component" value="Unassembled WGS sequence"/>
</dbReference>
<reference evidence="1 2" key="1">
    <citation type="journal article" date="2011" name="EMBO J.">
        <title>Structural diversity of bacterial flagellar motors.</title>
        <authorList>
            <person name="Chen S."/>
            <person name="Beeby M."/>
            <person name="Murphy G.E."/>
            <person name="Leadbetter J.R."/>
            <person name="Hendrixson D.R."/>
            <person name="Briegel A."/>
            <person name="Li Z."/>
            <person name="Shi J."/>
            <person name="Tocheva E.I."/>
            <person name="Muller A."/>
            <person name="Dobro M.J."/>
            <person name="Jensen G.J."/>
        </authorList>
    </citation>
    <scope>NUCLEOTIDE SEQUENCE [LARGE SCALE GENOMIC DNA]</scope>
    <source>
        <strain evidence="1 2">DSM 6540</strain>
    </source>
</reference>
<comment type="caution">
    <text evidence="1">The sequence shown here is derived from an EMBL/GenBank/DDBJ whole genome shotgun (WGS) entry which is preliminary data.</text>
</comment>
<keyword evidence="2" id="KW-1185">Reference proteome</keyword>
<name>F7NFZ2_9FIRM</name>
<accession>F7NFZ2</accession>
<dbReference type="EMBL" id="AFGF01000038">
    <property type="protein sequence ID" value="EGO65055.1"/>
    <property type="molecule type" value="Genomic_DNA"/>
</dbReference>
<dbReference type="AlphaFoldDB" id="F7NFZ2"/>
<organism evidence="1 2">
    <name type="scientific">Acetonema longum DSM 6540</name>
    <dbReference type="NCBI Taxonomy" id="1009370"/>
    <lineage>
        <taxon>Bacteria</taxon>
        <taxon>Bacillati</taxon>
        <taxon>Bacillota</taxon>
        <taxon>Negativicutes</taxon>
        <taxon>Acetonemataceae</taxon>
        <taxon>Acetonema</taxon>
    </lineage>
</organism>